<dbReference type="EMBL" id="AMCI01008405">
    <property type="protein sequence ID" value="EJW91088.1"/>
    <property type="molecule type" value="Genomic_DNA"/>
</dbReference>
<feature type="transmembrane region" description="Helical" evidence="1">
    <location>
        <begin position="12"/>
        <end position="30"/>
    </location>
</feature>
<reference evidence="2" key="1">
    <citation type="journal article" date="2012" name="PLoS ONE">
        <title>Gene sets for utilization of primary and secondary nutrition supplies in the distal gut of endangered iberian lynx.</title>
        <authorList>
            <person name="Alcaide M."/>
            <person name="Messina E."/>
            <person name="Richter M."/>
            <person name="Bargiela R."/>
            <person name="Peplies J."/>
            <person name="Huws S.A."/>
            <person name="Newbold C.J."/>
            <person name="Golyshin P.N."/>
            <person name="Simon M.A."/>
            <person name="Lopez G."/>
            <person name="Yakimov M.M."/>
            <person name="Ferrer M."/>
        </authorList>
    </citation>
    <scope>NUCLEOTIDE SEQUENCE</scope>
</reference>
<comment type="caution">
    <text evidence="2">The sequence shown here is derived from an EMBL/GenBank/DDBJ whole genome shotgun (WGS) entry which is preliminary data.</text>
</comment>
<gene>
    <name evidence="2" type="ORF">EVA_20806</name>
</gene>
<evidence type="ECO:0000256" key="1">
    <source>
        <dbReference type="SAM" id="Phobius"/>
    </source>
</evidence>
<dbReference type="AlphaFoldDB" id="J9F9I4"/>
<sequence>MNSGDSQKFFRSAIIWTVISVIALLLLFIAQGPLLGKICGLTLVGF</sequence>
<keyword evidence="1" id="KW-0472">Membrane</keyword>
<proteinExistence type="predicted"/>
<name>J9F9I4_9ZZZZ</name>
<feature type="non-terminal residue" evidence="2">
    <location>
        <position position="46"/>
    </location>
</feature>
<keyword evidence="1" id="KW-0812">Transmembrane</keyword>
<organism evidence="2">
    <name type="scientific">gut metagenome</name>
    <dbReference type="NCBI Taxonomy" id="749906"/>
    <lineage>
        <taxon>unclassified sequences</taxon>
        <taxon>metagenomes</taxon>
        <taxon>organismal metagenomes</taxon>
    </lineage>
</organism>
<keyword evidence="1" id="KW-1133">Transmembrane helix</keyword>
<evidence type="ECO:0000313" key="2">
    <source>
        <dbReference type="EMBL" id="EJW91088.1"/>
    </source>
</evidence>
<protein>
    <submittedName>
        <fullName evidence="2">Uncharacterized protein</fullName>
    </submittedName>
</protein>
<accession>J9F9I4</accession>